<gene>
    <name evidence="2" type="ORF">MUN89_20740</name>
</gene>
<evidence type="ECO:0000313" key="3">
    <source>
        <dbReference type="Proteomes" id="UP000831787"/>
    </source>
</evidence>
<sequence>MFTLRNAIRMRLEEIQEEKKHLWEMIDQLTNEQQELITRLERFEQKGEIKGTSEEDETKVSSDRGSDVLSEKRTGSMKENRKSLSPEYVLPTDPASYSKDGAKSMSYKELTQILVAYAKKHHNQVDHEKFKQYLKDHYHFTPENFSHLVWRARKEDPRLRSLISGNRQVTILESSKENE</sequence>
<protein>
    <submittedName>
        <fullName evidence="2">Uncharacterized protein</fullName>
    </submittedName>
</protein>
<reference evidence="2 3" key="1">
    <citation type="submission" date="2022-04" db="EMBL/GenBank/DDBJ databases">
        <title>Halobacillus sp. isolated from saltern.</title>
        <authorList>
            <person name="Won M."/>
            <person name="Lee C.-M."/>
            <person name="Woen H.-Y."/>
            <person name="Kwon S.-W."/>
        </authorList>
    </citation>
    <scope>NUCLEOTIDE SEQUENCE [LARGE SCALE GENOMIC DNA]</scope>
    <source>
        <strain evidence="2 3">SSBR10-3</strain>
    </source>
</reference>
<dbReference type="RefSeq" id="WP_244710056.1">
    <property type="nucleotide sequence ID" value="NZ_CP095073.1"/>
</dbReference>
<feature type="region of interest" description="Disordered" evidence="1">
    <location>
        <begin position="43"/>
        <end position="101"/>
    </location>
</feature>
<dbReference type="EMBL" id="CP095073">
    <property type="protein sequence ID" value="UOQ44250.1"/>
    <property type="molecule type" value="Genomic_DNA"/>
</dbReference>
<evidence type="ECO:0000313" key="2">
    <source>
        <dbReference type="EMBL" id="UOQ44250.1"/>
    </source>
</evidence>
<organism evidence="2 3">
    <name type="scientific">Halobacillus salinarum</name>
    <dbReference type="NCBI Taxonomy" id="2932257"/>
    <lineage>
        <taxon>Bacteria</taxon>
        <taxon>Bacillati</taxon>
        <taxon>Bacillota</taxon>
        <taxon>Bacilli</taxon>
        <taxon>Bacillales</taxon>
        <taxon>Bacillaceae</taxon>
        <taxon>Halobacillus</taxon>
    </lineage>
</organism>
<accession>A0ABY4EIJ8</accession>
<feature type="compositionally biased region" description="Basic and acidic residues" evidence="1">
    <location>
        <begin position="43"/>
        <end position="84"/>
    </location>
</feature>
<proteinExistence type="predicted"/>
<keyword evidence="3" id="KW-1185">Reference proteome</keyword>
<name>A0ABY4EIJ8_9BACI</name>
<evidence type="ECO:0000256" key="1">
    <source>
        <dbReference type="SAM" id="MobiDB-lite"/>
    </source>
</evidence>
<dbReference type="Proteomes" id="UP000831787">
    <property type="component" value="Chromosome"/>
</dbReference>